<dbReference type="SUPFAM" id="SSF56059">
    <property type="entry name" value="Glutathione synthetase ATP-binding domain-like"/>
    <property type="match status" value="1"/>
</dbReference>
<keyword evidence="2" id="KW-1133">Transmembrane helix</keyword>
<evidence type="ECO:0000313" key="5">
    <source>
        <dbReference type="Proteomes" id="UP000315891"/>
    </source>
</evidence>
<proteinExistence type="predicted"/>
<feature type="transmembrane region" description="Helical" evidence="2">
    <location>
        <begin position="12"/>
        <end position="28"/>
    </location>
</feature>
<dbReference type="EMBL" id="CP041742">
    <property type="protein sequence ID" value="QDQ74300.1"/>
    <property type="molecule type" value="Genomic_DNA"/>
</dbReference>
<name>A0A516V711_9GAMM</name>
<dbReference type="Gene3D" id="3.30.470.20">
    <property type="entry name" value="ATP-grasp fold, B domain"/>
    <property type="match status" value="1"/>
</dbReference>
<dbReference type="AlphaFoldDB" id="A0A516V711"/>
<reference evidence="4 5" key="1">
    <citation type="submission" date="2019-07" db="EMBL/GenBank/DDBJ databases">
        <title>Lysobacter weifangensis sp. nov., isolated from bensulfuron-methyl contaminated farmland soil.</title>
        <authorList>
            <person name="Zhao H."/>
        </authorList>
    </citation>
    <scope>NUCLEOTIDE SEQUENCE [LARGE SCALE GENOMIC DNA]</scope>
    <source>
        <strain evidence="4 5">CC-Bw-6</strain>
    </source>
</reference>
<keyword evidence="5" id="KW-1185">Reference proteome</keyword>
<evidence type="ECO:0000313" key="4">
    <source>
        <dbReference type="EMBL" id="QDQ74300.1"/>
    </source>
</evidence>
<dbReference type="RefSeq" id="WP_143879809.1">
    <property type="nucleotide sequence ID" value="NZ_BAABLZ010000001.1"/>
</dbReference>
<evidence type="ECO:0000256" key="1">
    <source>
        <dbReference type="PROSITE-ProRule" id="PRU00409"/>
    </source>
</evidence>
<feature type="domain" description="ATP-grasp" evidence="3">
    <location>
        <begin position="199"/>
        <end position="401"/>
    </location>
</feature>
<keyword evidence="1" id="KW-0547">Nucleotide-binding</keyword>
<dbReference type="PROSITE" id="PS50975">
    <property type="entry name" value="ATP_GRASP"/>
    <property type="match status" value="1"/>
</dbReference>
<gene>
    <name evidence="4" type="ORF">FNZ56_10610</name>
</gene>
<dbReference type="InterPro" id="IPR011761">
    <property type="entry name" value="ATP-grasp"/>
</dbReference>
<dbReference type="GO" id="GO:0046872">
    <property type="term" value="F:metal ion binding"/>
    <property type="evidence" value="ECO:0007669"/>
    <property type="project" value="InterPro"/>
</dbReference>
<accession>A0A516V711</accession>
<protein>
    <recommendedName>
        <fullName evidence="3">ATP-grasp domain-containing protein</fullName>
    </recommendedName>
</protein>
<sequence>MLLEKKSPRRDPWLLLLAAIAWMPVAWWRPGEAIATLLGLGSTLLLCKLMAMPPVWRAFIAPVPTLAILPPLGAAGYPALAGALSAAAGYLAFTLVRRGVYAVRAWLDTFRFRTPDGAVDGWDYRRWLVARERFLARLWPRRRLRILFPPTDMEADLRRGFAHRGDHLRFAEPTPEELHTHDLVVPLTLEDLEKLRGSGPLLARNPLPLPDPGCVDLCNDKLACNRALSAAGFADCVPEISDSLPFPYVLKKRVDAWGDNTHVVANAEDERRLATLLHDPDYFRQAFVPGQREYAAHLLVIEGRIAAALTVEYVFAHDLHKKCREQPPHYRRLQRATHLPLFRDMLNAVGYEGLCCVNYKLQDGRVRFLEINPRFGASLAPWFFAMVRALPRVAPVRANATTSAANPTAA</sequence>
<keyword evidence="2" id="KW-0472">Membrane</keyword>
<dbReference type="OrthoDB" id="9803907at2"/>
<evidence type="ECO:0000256" key="2">
    <source>
        <dbReference type="SAM" id="Phobius"/>
    </source>
</evidence>
<dbReference type="Proteomes" id="UP000315891">
    <property type="component" value="Chromosome"/>
</dbReference>
<organism evidence="4 5">
    <name type="scientific">Pseudoluteimonas lycopersici</name>
    <dbReference type="NCBI Taxonomy" id="1324796"/>
    <lineage>
        <taxon>Bacteria</taxon>
        <taxon>Pseudomonadati</taxon>
        <taxon>Pseudomonadota</taxon>
        <taxon>Gammaproteobacteria</taxon>
        <taxon>Lysobacterales</taxon>
        <taxon>Lysobacteraceae</taxon>
        <taxon>Pseudoluteimonas</taxon>
    </lineage>
</organism>
<keyword evidence="2" id="KW-0812">Transmembrane</keyword>
<feature type="transmembrane region" description="Helical" evidence="2">
    <location>
        <begin position="76"/>
        <end position="96"/>
    </location>
</feature>
<keyword evidence="1" id="KW-0067">ATP-binding</keyword>
<evidence type="ECO:0000259" key="3">
    <source>
        <dbReference type="PROSITE" id="PS50975"/>
    </source>
</evidence>
<dbReference type="GO" id="GO:0005524">
    <property type="term" value="F:ATP binding"/>
    <property type="evidence" value="ECO:0007669"/>
    <property type="project" value="UniProtKB-UniRule"/>
</dbReference>